<evidence type="ECO:0000313" key="3">
    <source>
        <dbReference type="Proteomes" id="UP001152747"/>
    </source>
</evidence>
<organism evidence="2 3">
    <name type="scientific">Caenorhabditis angaria</name>
    <dbReference type="NCBI Taxonomy" id="860376"/>
    <lineage>
        <taxon>Eukaryota</taxon>
        <taxon>Metazoa</taxon>
        <taxon>Ecdysozoa</taxon>
        <taxon>Nematoda</taxon>
        <taxon>Chromadorea</taxon>
        <taxon>Rhabditida</taxon>
        <taxon>Rhabditina</taxon>
        <taxon>Rhabditomorpha</taxon>
        <taxon>Rhabditoidea</taxon>
        <taxon>Rhabditidae</taxon>
        <taxon>Peloderinae</taxon>
        <taxon>Caenorhabditis</taxon>
    </lineage>
</organism>
<evidence type="ECO:0008006" key="4">
    <source>
        <dbReference type="Google" id="ProtNLM"/>
    </source>
</evidence>
<accession>A0A9P1N2Q9</accession>
<reference evidence="2" key="1">
    <citation type="submission" date="2022-11" db="EMBL/GenBank/DDBJ databases">
        <authorList>
            <person name="Kikuchi T."/>
        </authorList>
    </citation>
    <scope>NUCLEOTIDE SEQUENCE</scope>
    <source>
        <strain evidence="2">PS1010</strain>
    </source>
</reference>
<feature type="chain" id="PRO_5040142144" description="Saposin B-type domain-containing protein" evidence="1">
    <location>
        <begin position="22"/>
        <end position="93"/>
    </location>
</feature>
<feature type="signal peptide" evidence="1">
    <location>
        <begin position="1"/>
        <end position="21"/>
    </location>
</feature>
<gene>
    <name evidence="2" type="ORF">CAMP_LOCUS8298</name>
</gene>
<dbReference type="AlphaFoldDB" id="A0A9P1N2Q9"/>
<name>A0A9P1N2Q9_9PELO</name>
<dbReference type="EMBL" id="CANHGI010000003">
    <property type="protein sequence ID" value="CAI5445661.1"/>
    <property type="molecule type" value="Genomic_DNA"/>
</dbReference>
<evidence type="ECO:0000313" key="2">
    <source>
        <dbReference type="EMBL" id="CAI5445661.1"/>
    </source>
</evidence>
<comment type="caution">
    <text evidence="2">The sequence shown here is derived from an EMBL/GenBank/DDBJ whole genome shotgun (WGS) entry which is preliminary data.</text>
</comment>
<proteinExistence type="predicted"/>
<protein>
    <recommendedName>
        <fullName evidence="4">Saposin B-type domain-containing protein</fullName>
    </recommendedName>
</protein>
<keyword evidence="1" id="KW-0732">Signal</keyword>
<evidence type="ECO:0000256" key="1">
    <source>
        <dbReference type="SAM" id="SignalP"/>
    </source>
</evidence>
<sequence>MSSKLFLVVFLILLSFHVANAQKKKNCKRCLDILRKQGIEGVVSMLNQSCAGLNGAEKHFCEQSVKRRIPSTQAQFQYNPNDHGTICKKAEFC</sequence>
<dbReference type="Proteomes" id="UP001152747">
    <property type="component" value="Unassembled WGS sequence"/>
</dbReference>
<keyword evidence="3" id="KW-1185">Reference proteome</keyword>